<keyword evidence="3" id="KW-1185">Reference proteome</keyword>
<evidence type="ECO:0000313" key="3">
    <source>
        <dbReference type="Proteomes" id="UP001358417"/>
    </source>
</evidence>
<organism evidence="2 3">
    <name type="scientific">Exophiala bonariae</name>
    <dbReference type="NCBI Taxonomy" id="1690606"/>
    <lineage>
        <taxon>Eukaryota</taxon>
        <taxon>Fungi</taxon>
        <taxon>Dikarya</taxon>
        <taxon>Ascomycota</taxon>
        <taxon>Pezizomycotina</taxon>
        <taxon>Eurotiomycetes</taxon>
        <taxon>Chaetothyriomycetidae</taxon>
        <taxon>Chaetothyriales</taxon>
        <taxon>Herpotrichiellaceae</taxon>
        <taxon>Exophiala</taxon>
    </lineage>
</organism>
<dbReference type="EMBL" id="JAVRRD010000028">
    <property type="protein sequence ID" value="KAK5046931.1"/>
    <property type="molecule type" value="Genomic_DNA"/>
</dbReference>
<sequence>MAPRKGKDHCTKDRSLSVQRVSLPAVLRPFQAGIVKSRTPVTARNTPVAGHAIPPTTQDSPQGGSLPNVSDTSQTPSTMRNTSRIPATAQNATVLQEAMITVPTIQTPSRAQYGRDIIERVANHSRLGGSQARSLRVPRVSAAATFAKEAQQEHLHEYILKNEAEINPTTSTSRMHGGVRLLSGMSRQRKPHRYGYAYSRPHGVTASDEDDRLAIAELLETEAWLASNTAAAIHTVIHLDIQLLDFVTRRAIQSRFSLKVDNNLTNAQFWTALKVAFTKQFPRSTLRPTPETFIYEYVPKLKSADDPPKPGFHANCLVSDTSSSNRTFQEFIGFYMREARERAVHIYAATKDQAKQTRIGHFKTSRYDAGGRVRAVTHASIPREAAVFARVSLVFNQTLI</sequence>
<proteinExistence type="predicted"/>
<evidence type="ECO:0000256" key="1">
    <source>
        <dbReference type="SAM" id="MobiDB-lite"/>
    </source>
</evidence>
<dbReference type="GeneID" id="89975451"/>
<comment type="caution">
    <text evidence="2">The sequence shown here is derived from an EMBL/GenBank/DDBJ whole genome shotgun (WGS) entry which is preliminary data.</text>
</comment>
<reference evidence="2 3" key="1">
    <citation type="submission" date="2023-08" db="EMBL/GenBank/DDBJ databases">
        <title>Black Yeasts Isolated from many extreme environments.</title>
        <authorList>
            <person name="Coleine C."/>
            <person name="Stajich J.E."/>
            <person name="Selbmann L."/>
        </authorList>
    </citation>
    <scope>NUCLEOTIDE SEQUENCE [LARGE SCALE GENOMIC DNA]</scope>
    <source>
        <strain evidence="2 3">CCFEE 5792</strain>
    </source>
</reference>
<protein>
    <submittedName>
        <fullName evidence="2">Uncharacterized protein</fullName>
    </submittedName>
</protein>
<evidence type="ECO:0000313" key="2">
    <source>
        <dbReference type="EMBL" id="KAK5046931.1"/>
    </source>
</evidence>
<name>A0AAV9MZD3_9EURO</name>
<feature type="compositionally biased region" description="Polar residues" evidence="1">
    <location>
        <begin position="55"/>
        <end position="87"/>
    </location>
</feature>
<gene>
    <name evidence="2" type="ORF">LTR84_007285</name>
</gene>
<accession>A0AAV9MZD3</accession>
<feature type="region of interest" description="Disordered" evidence="1">
    <location>
        <begin position="42"/>
        <end position="87"/>
    </location>
</feature>
<dbReference type="AlphaFoldDB" id="A0AAV9MZD3"/>
<dbReference type="RefSeq" id="XP_064702504.1">
    <property type="nucleotide sequence ID" value="XM_064850838.1"/>
</dbReference>
<dbReference type="Proteomes" id="UP001358417">
    <property type="component" value="Unassembled WGS sequence"/>
</dbReference>